<keyword evidence="5" id="KW-1185">Reference proteome</keyword>
<keyword evidence="3" id="KW-0732">Signal</keyword>
<feature type="chain" id="PRO_5002954428" description="Transmembrane protein" evidence="3">
    <location>
        <begin position="24"/>
        <end position="232"/>
    </location>
</feature>
<gene>
    <name evidence="4" type="ORF">Pmar_PMAR026473</name>
</gene>
<evidence type="ECO:0000256" key="2">
    <source>
        <dbReference type="SAM" id="Phobius"/>
    </source>
</evidence>
<evidence type="ECO:0000313" key="5">
    <source>
        <dbReference type="Proteomes" id="UP000007800"/>
    </source>
</evidence>
<evidence type="ECO:0000313" key="4">
    <source>
        <dbReference type="EMBL" id="EER05332.1"/>
    </source>
</evidence>
<dbReference type="EMBL" id="GG680952">
    <property type="protein sequence ID" value="EER05332.1"/>
    <property type="molecule type" value="Genomic_DNA"/>
</dbReference>
<proteinExistence type="predicted"/>
<dbReference type="InParanoid" id="C5LD60"/>
<dbReference type="OrthoDB" id="436429at2759"/>
<dbReference type="GeneID" id="9041132"/>
<reference evidence="4 5" key="1">
    <citation type="submission" date="2008-07" db="EMBL/GenBank/DDBJ databases">
        <authorList>
            <person name="El-Sayed N."/>
            <person name="Caler E."/>
            <person name="Inman J."/>
            <person name="Amedeo P."/>
            <person name="Hass B."/>
            <person name="Wortman J."/>
        </authorList>
    </citation>
    <scope>NUCLEOTIDE SEQUENCE [LARGE SCALE GENOMIC DNA]</scope>
    <source>
        <strain evidence="5">ATCC 50983 / TXsc</strain>
    </source>
</reference>
<evidence type="ECO:0000256" key="1">
    <source>
        <dbReference type="SAM" id="MobiDB-lite"/>
    </source>
</evidence>
<name>C5LD60_PERM5</name>
<feature type="signal peptide" evidence="3">
    <location>
        <begin position="1"/>
        <end position="23"/>
    </location>
</feature>
<sequence>MLPSSSPSSLGSISFLLIQLCAADSGDAVPEAFPSRSILSPYLRRSDDYLIFANILAVVVFAVSQCLVTLQERRRGDPDCPAVLRQKRKGMEGLMNPSVDALTDITSNRLPWRPYRTKDQQHAPQQDAVFNFFDDARQGSHTSPSDPLPEGSSSTADQVLKCQYCENFTVVRTVTPQPGGMRVSVSTRVPAAPVLPTPHQEQQSAMSEGMNAGGPVQRSGDNRLRKRRSMRR</sequence>
<dbReference type="RefSeq" id="XP_002773516.1">
    <property type="nucleotide sequence ID" value="XM_002773470.1"/>
</dbReference>
<feature type="compositionally biased region" description="Polar residues" evidence="1">
    <location>
        <begin position="139"/>
        <end position="155"/>
    </location>
</feature>
<protein>
    <recommendedName>
        <fullName evidence="6">Transmembrane protein</fullName>
    </recommendedName>
</protein>
<evidence type="ECO:0008006" key="6">
    <source>
        <dbReference type="Google" id="ProtNLM"/>
    </source>
</evidence>
<keyword evidence="2" id="KW-0812">Transmembrane</keyword>
<feature type="region of interest" description="Disordered" evidence="1">
    <location>
        <begin position="136"/>
        <end position="155"/>
    </location>
</feature>
<keyword evidence="2" id="KW-0472">Membrane</keyword>
<evidence type="ECO:0000256" key="3">
    <source>
        <dbReference type="SAM" id="SignalP"/>
    </source>
</evidence>
<dbReference type="Proteomes" id="UP000007800">
    <property type="component" value="Unassembled WGS sequence"/>
</dbReference>
<accession>C5LD60</accession>
<organism evidence="5">
    <name type="scientific">Perkinsus marinus (strain ATCC 50983 / TXsc)</name>
    <dbReference type="NCBI Taxonomy" id="423536"/>
    <lineage>
        <taxon>Eukaryota</taxon>
        <taxon>Sar</taxon>
        <taxon>Alveolata</taxon>
        <taxon>Perkinsozoa</taxon>
        <taxon>Perkinsea</taxon>
        <taxon>Perkinsida</taxon>
        <taxon>Perkinsidae</taxon>
        <taxon>Perkinsus</taxon>
    </lineage>
</organism>
<feature type="region of interest" description="Disordered" evidence="1">
    <location>
        <begin position="192"/>
        <end position="232"/>
    </location>
</feature>
<dbReference type="AlphaFoldDB" id="C5LD60"/>
<feature type="transmembrane region" description="Helical" evidence="2">
    <location>
        <begin position="49"/>
        <end position="68"/>
    </location>
</feature>
<keyword evidence="2" id="KW-1133">Transmembrane helix</keyword>
<dbReference type="OMA" id="MSEGMNA"/>